<evidence type="ECO:0000313" key="2">
    <source>
        <dbReference type="EMBL" id="EPS42196.1"/>
    </source>
</evidence>
<dbReference type="EMBL" id="AQGS01000129">
    <property type="protein sequence ID" value="EPS42196.1"/>
    <property type="molecule type" value="Genomic_DNA"/>
</dbReference>
<organism evidence="2 3">
    <name type="scientific">Dactylellina haptotyla (strain CBS 200.50)</name>
    <name type="common">Nematode-trapping fungus</name>
    <name type="synonym">Monacrosporium haptotylum</name>
    <dbReference type="NCBI Taxonomy" id="1284197"/>
    <lineage>
        <taxon>Eukaryota</taxon>
        <taxon>Fungi</taxon>
        <taxon>Dikarya</taxon>
        <taxon>Ascomycota</taxon>
        <taxon>Pezizomycotina</taxon>
        <taxon>Orbiliomycetes</taxon>
        <taxon>Orbiliales</taxon>
        <taxon>Orbiliaceae</taxon>
        <taxon>Dactylellina</taxon>
    </lineage>
</organism>
<evidence type="ECO:0000256" key="1">
    <source>
        <dbReference type="SAM" id="MobiDB-lite"/>
    </source>
</evidence>
<feature type="compositionally biased region" description="Basic and acidic residues" evidence="1">
    <location>
        <begin position="66"/>
        <end position="79"/>
    </location>
</feature>
<reference evidence="3" key="2">
    <citation type="submission" date="2013-04" db="EMBL/GenBank/DDBJ databases">
        <title>Genomic mechanisms accounting for the adaptation to parasitism in nematode-trapping fungi.</title>
        <authorList>
            <person name="Ahren D.G."/>
        </authorList>
    </citation>
    <scope>NUCLEOTIDE SEQUENCE [LARGE SCALE GENOMIC DNA]</scope>
    <source>
        <strain evidence="3">CBS 200.50</strain>
    </source>
</reference>
<dbReference type="AlphaFoldDB" id="S8AM51"/>
<comment type="caution">
    <text evidence="2">The sequence shown here is derived from an EMBL/GenBank/DDBJ whole genome shotgun (WGS) entry which is preliminary data.</text>
</comment>
<dbReference type="HOGENOM" id="CLU_059602_0_0_1"/>
<dbReference type="eggNOG" id="ENOG502SDD8">
    <property type="taxonomic scope" value="Eukaryota"/>
</dbReference>
<dbReference type="Proteomes" id="UP000015100">
    <property type="component" value="Unassembled WGS sequence"/>
</dbReference>
<dbReference type="OMA" id="GTFSRCF"/>
<sequence>MGWLWSSSGSSSDGDKPKTQDTRTAISNLDPSLQDYFKSSTPKDKPTIPAPEPEQLPTPTILSPEENGRPRESVRREYAETPAPHSRSSYGDRYADYWATYKGSEGTKVDSNDMRMRDFVNGWKQMRQNISAAASENCSIEEIELHDCYRNGTWSQRVRMCTEQSQKLSKCLNQQTEFLKALGYLTVPGRDIAVDERIQMHADKLYRQQLALDDATKAALKDGRNIDEAVAKVKAAQALEPSTPDYSKMASTSKKD</sequence>
<protein>
    <submittedName>
        <fullName evidence="2">Uncharacterized protein</fullName>
    </submittedName>
</protein>
<dbReference type="STRING" id="1284197.S8AM51"/>
<dbReference type="OrthoDB" id="2103031at2759"/>
<keyword evidence="3" id="KW-1185">Reference proteome</keyword>
<name>S8AM51_DACHA</name>
<evidence type="ECO:0000313" key="3">
    <source>
        <dbReference type="Proteomes" id="UP000015100"/>
    </source>
</evidence>
<reference evidence="2 3" key="1">
    <citation type="journal article" date="2013" name="PLoS Genet.">
        <title>Genomic mechanisms accounting for the adaptation to parasitism in nematode-trapping fungi.</title>
        <authorList>
            <person name="Meerupati T."/>
            <person name="Andersson K.M."/>
            <person name="Friman E."/>
            <person name="Kumar D."/>
            <person name="Tunlid A."/>
            <person name="Ahren D."/>
        </authorList>
    </citation>
    <scope>NUCLEOTIDE SEQUENCE [LARGE SCALE GENOMIC DNA]</scope>
    <source>
        <strain evidence="2 3">CBS 200.50</strain>
    </source>
</reference>
<feature type="compositionally biased region" description="Low complexity" evidence="1">
    <location>
        <begin position="1"/>
        <end position="12"/>
    </location>
</feature>
<accession>S8AM51</accession>
<feature type="compositionally biased region" description="Polar residues" evidence="1">
    <location>
        <begin position="22"/>
        <end position="31"/>
    </location>
</feature>
<proteinExistence type="predicted"/>
<gene>
    <name evidence="2" type="ORF">H072_3847</name>
</gene>
<feature type="region of interest" description="Disordered" evidence="1">
    <location>
        <begin position="1"/>
        <end position="88"/>
    </location>
</feature>